<dbReference type="PANTHER" id="PTHR24276:SF98">
    <property type="entry name" value="FI18310P1-RELATED"/>
    <property type="match status" value="1"/>
</dbReference>
<feature type="signal peptide" evidence="6">
    <location>
        <begin position="1"/>
        <end position="16"/>
    </location>
</feature>
<dbReference type="SMART" id="SM00020">
    <property type="entry name" value="Tryp_SPc"/>
    <property type="match status" value="1"/>
</dbReference>
<evidence type="ECO:0000256" key="1">
    <source>
        <dbReference type="ARBA" id="ARBA00007664"/>
    </source>
</evidence>
<dbReference type="PRINTS" id="PR00722">
    <property type="entry name" value="CHYMOTRYPSIN"/>
</dbReference>
<dbReference type="CDD" id="cd00190">
    <property type="entry name" value="Tryp_SPc"/>
    <property type="match status" value="1"/>
</dbReference>
<evidence type="ECO:0000256" key="2">
    <source>
        <dbReference type="ARBA" id="ARBA00022670"/>
    </source>
</evidence>
<sequence length="267" mass="28450">MKAVILSVFLVTLTNASLLSRSYQRISGGTSAPINAYPFAAALITNAGAGSYQQACGGSILTDSAILTAASCFHTEGVEHPIHWWRARVGSVYANSGGVTHLIRLISRHPSYNWREGDGDIAVLRLTFPLALGPSVSAVNIAGGAYPDLENQQPIDAIGWGLLSEGGDSSIALRSVQFWAVDRQLCRQRYSAQGVTVTDNMVCAGWLDVGVKAQCEGDTGSPLLHHGVVVGVYSQTAGECAEGRYPGINTRVSAYTSWIIQEVRKQL</sequence>
<evidence type="ECO:0000256" key="6">
    <source>
        <dbReference type="SAM" id="SignalP"/>
    </source>
</evidence>
<keyword evidence="9" id="KW-1185">Reference proteome</keyword>
<gene>
    <name evidence="8" type="ORF">JYU34_005037</name>
</gene>
<evidence type="ECO:0000256" key="5">
    <source>
        <dbReference type="ARBA" id="ARBA00023157"/>
    </source>
</evidence>
<dbReference type="SUPFAM" id="SSF50494">
    <property type="entry name" value="Trypsin-like serine proteases"/>
    <property type="match status" value="1"/>
</dbReference>
<keyword evidence="2" id="KW-0645">Protease</keyword>
<dbReference type="InterPro" id="IPR001314">
    <property type="entry name" value="Peptidase_S1A"/>
</dbReference>
<keyword evidence="6" id="KW-0732">Signal</keyword>
<protein>
    <recommendedName>
        <fullName evidence="7">Peptidase S1 domain-containing protein</fullName>
    </recommendedName>
</protein>
<dbReference type="PANTHER" id="PTHR24276">
    <property type="entry name" value="POLYSERASE-RELATED"/>
    <property type="match status" value="1"/>
</dbReference>
<feature type="domain" description="Peptidase S1" evidence="7">
    <location>
        <begin position="26"/>
        <end position="264"/>
    </location>
</feature>
<evidence type="ECO:0000259" key="7">
    <source>
        <dbReference type="PROSITE" id="PS50240"/>
    </source>
</evidence>
<comment type="caution">
    <text evidence="8">The sequence shown here is derived from an EMBL/GenBank/DDBJ whole genome shotgun (WGS) entry which is preliminary data.</text>
</comment>
<keyword evidence="5" id="KW-1015">Disulfide bond</keyword>
<dbReference type="PROSITE" id="PS50240">
    <property type="entry name" value="TRYPSIN_DOM"/>
    <property type="match status" value="1"/>
</dbReference>
<evidence type="ECO:0000313" key="8">
    <source>
        <dbReference type="EMBL" id="KAG7309117.1"/>
    </source>
</evidence>
<evidence type="ECO:0000313" key="9">
    <source>
        <dbReference type="Proteomes" id="UP000823941"/>
    </source>
</evidence>
<dbReference type="InterPro" id="IPR001254">
    <property type="entry name" value="Trypsin_dom"/>
</dbReference>
<proteinExistence type="inferred from homology"/>
<dbReference type="Proteomes" id="UP000823941">
    <property type="component" value="Chromosome 7"/>
</dbReference>
<evidence type="ECO:0000256" key="4">
    <source>
        <dbReference type="ARBA" id="ARBA00022825"/>
    </source>
</evidence>
<dbReference type="Gene3D" id="2.40.10.10">
    <property type="entry name" value="Trypsin-like serine proteases"/>
    <property type="match status" value="1"/>
</dbReference>
<dbReference type="Pfam" id="PF00089">
    <property type="entry name" value="Trypsin"/>
    <property type="match status" value="1"/>
</dbReference>
<dbReference type="InterPro" id="IPR050430">
    <property type="entry name" value="Peptidase_S1"/>
</dbReference>
<keyword evidence="4" id="KW-0720">Serine protease</keyword>
<dbReference type="EMBL" id="JAHIBW010000007">
    <property type="protein sequence ID" value="KAG7309117.1"/>
    <property type="molecule type" value="Genomic_DNA"/>
</dbReference>
<keyword evidence="3" id="KW-0378">Hydrolase</keyword>
<name>A0ABQ7QVP1_PLUXY</name>
<comment type="similarity">
    <text evidence="1">Belongs to the peptidase S1 family.</text>
</comment>
<organism evidence="8 9">
    <name type="scientific">Plutella xylostella</name>
    <name type="common">Diamondback moth</name>
    <name type="synonym">Plutella maculipennis</name>
    <dbReference type="NCBI Taxonomy" id="51655"/>
    <lineage>
        <taxon>Eukaryota</taxon>
        <taxon>Metazoa</taxon>
        <taxon>Ecdysozoa</taxon>
        <taxon>Arthropoda</taxon>
        <taxon>Hexapoda</taxon>
        <taxon>Insecta</taxon>
        <taxon>Pterygota</taxon>
        <taxon>Neoptera</taxon>
        <taxon>Endopterygota</taxon>
        <taxon>Lepidoptera</taxon>
        <taxon>Glossata</taxon>
        <taxon>Ditrysia</taxon>
        <taxon>Yponomeutoidea</taxon>
        <taxon>Plutellidae</taxon>
        <taxon>Plutella</taxon>
    </lineage>
</organism>
<feature type="chain" id="PRO_5045316936" description="Peptidase S1 domain-containing protein" evidence="6">
    <location>
        <begin position="17"/>
        <end position="267"/>
    </location>
</feature>
<evidence type="ECO:0000256" key="3">
    <source>
        <dbReference type="ARBA" id="ARBA00022801"/>
    </source>
</evidence>
<reference evidence="8 9" key="1">
    <citation type="submission" date="2021-06" db="EMBL/GenBank/DDBJ databases">
        <title>A haploid diamondback moth (Plutella xylostella L.) genome assembly resolves 31 chromosomes and identifies a diamide resistance mutation.</title>
        <authorList>
            <person name="Ward C.M."/>
            <person name="Perry K.D."/>
            <person name="Baker G."/>
            <person name="Powis K."/>
            <person name="Heckel D.G."/>
            <person name="Baxter S.W."/>
        </authorList>
    </citation>
    <scope>NUCLEOTIDE SEQUENCE [LARGE SCALE GENOMIC DNA]</scope>
    <source>
        <strain evidence="8 9">LV</strain>
        <tissue evidence="8">Single pupa</tissue>
    </source>
</reference>
<dbReference type="InterPro" id="IPR043504">
    <property type="entry name" value="Peptidase_S1_PA_chymotrypsin"/>
</dbReference>
<dbReference type="InterPro" id="IPR009003">
    <property type="entry name" value="Peptidase_S1_PA"/>
</dbReference>
<accession>A0ABQ7QVP1</accession>